<dbReference type="AlphaFoldDB" id="A0A1A9RKM2"/>
<evidence type="ECO:0000313" key="4">
    <source>
        <dbReference type="Proteomes" id="UP000077589"/>
    </source>
</evidence>
<dbReference type="PANTHER" id="PTHR11102">
    <property type="entry name" value="SEL-1-LIKE PROTEIN"/>
    <property type="match status" value="1"/>
</dbReference>
<dbReference type="RefSeq" id="WP_049258608.1">
    <property type="nucleotide sequence ID" value="NZ_JAWFMW010000001.1"/>
</dbReference>
<dbReference type="Proteomes" id="UP000077589">
    <property type="component" value="Unassembled WGS sequence"/>
</dbReference>
<evidence type="ECO:0000256" key="1">
    <source>
        <dbReference type="SAM" id="MobiDB-lite"/>
    </source>
</evidence>
<accession>A0A1A9RKM2</accession>
<feature type="signal peptide" evidence="2">
    <location>
        <begin position="1"/>
        <end position="26"/>
    </location>
</feature>
<gene>
    <name evidence="3" type="ORF">A7P90_04840</name>
</gene>
<dbReference type="Gene3D" id="1.25.40.10">
    <property type="entry name" value="Tetratricopeptide repeat domain"/>
    <property type="match status" value="2"/>
</dbReference>
<dbReference type="Pfam" id="PF08238">
    <property type="entry name" value="Sel1"/>
    <property type="match status" value="4"/>
</dbReference>
<dbReference type="EMBL" id="LXSG01000028">
    <property type="protein sequence ID" value="OAM19795.1"/>
    <property type="molecule type" value="Genomic_DNA"/>
</dbReference>
<dbReference type="InterPro" id="IPR006597">
    <property type="entry name" value="Sel1-like"/>
</dbReference>
<protein>
    <recommendedName>
        <fullName evidence="5">Sel1 repeat family protein</fullName>
    </recommendedName>
</protein>
<dbReference type="InterPro" id="IPR011990">
    <property type="entry name" value="TPR-like_helical_dom_sf"/>
</dbReference>
<evidence type="ECO:0008006" key="5">
    <source>
        <dbReference type="Google" id="ProtNLM"/>
    </source>
</evidence>
<dbReference type="InterPro" id="IPR050767">
    <property type="entry name" value="Sel1_AlgK"/>
</dbReference>
<sequence>MSKKYRMAITAAILCCLPSLSFGTPATNPNQVFGNRGLAGQANTNTAPRTQAARPESRQRMWQRDQEFALSMYRRVIGGDSAAATDLKNAANQGNRWAALQYGYLAHTGKLPGLGGRPDYATAARAYNLASKRMDGGRLADINGNYAAAYNMGLMYYYGQGVPANGAEALRWFRAAESAYKTGGQHKAFWPATVYIAQILERGYGVAKNEREALEYWERSARANEAEGLYGYGMAILNGRGGVQNPYRAYPLLVQAADRWHVGAMLALADYQGRGDRLREANPVDAAKWLMIAAVADRRHNRRAERALAALPSPKQQQVRSQVRSWLGTHGTVPKVFDWRQPINDTIPQR</sequence>
<feature type="chain" id="PRO_5008395938" description="Sel1 repeat family protein" evidence="2">
    <location>
        <begin position="27"/>
        <end position="350"/>
    </location>
</feature>
<keyword evidence="2" id="KW-0732">Signal</keyword>
<feature type="region of interest" description="Disordered" evidence="1">
    <location>
        <begin position="33"/>
        <end position="60"/>
    </location>
</feature>
<organism evidence="3 4">
    <name type="scientific">Eikenella corrodens</name>
    <dbReference type="NCBI Taxonomy" id="539"/>
    <lineage>
        <taxon>Bacteria</taxon>
        <taxon>Pseudomonadati</taxon>
        <taxon>Pseudomonadota</taxon>
        <taxon>Betaproteobacteria</taxon>
        <taxon>Neisseriales</taxon>
        <taxon>Neisseriaceae</taxon>
        <taxon>Eikenella</taxon>
    </lineage>
</organism>
<name>A0A1A9RKM2_EIKCO</name>
<dbReference type="SMART" id="SM00671">
    <property type="entry name" value="SEL1"/>
    <property type="match status" value="4"/>
</dbReference>
<proteinExistence type="predicted"/>
<evidence type="ECO:0000256" key="2">
    <source>
        <dbReference type="SAM" id="SignalP"/>
    </source>
</evidence>
<evidence type="ECO:0000313" key="3">
    <source>
        <dbReference type="EMBL" id="OAM19795.1"/>
    </source>
</evidence>
<reference evidence="4" key="1">
    <citation type="submission" date="2016-05" db="EMBL/GenBank/DDBJ databases">
        <title>Draft genome of Corynebacterium afermentans subsp. afermentans LCDC 88199T.</title>
        <authorList>
            <person name="Bernier A.-M."/>
            <person name="Bernard K."/>
        </authorList>
    </citation>
    <scope>NUCLEOTIDE SEQUENCE [LARGE SCALE GENOMIC DNA]</scope>
    <source>
        <strain evidence="4">NML04-0072</strain>
    </source>
</reference>
<dbReference type="SUPFAM" id="SSF81901">
    <property type="entry name" value="HCP-like"/>
    <property type="match status" value="1"/>
</dbReference>
<comment type="caution">
    <text evidence="3">The sequence shown here is derived from an EMBL/GenBank/DDBJ whole genome shotgun (WGS) entry which is preliminary data.</text>
</comment>
<dbReference type="PANTHER" id="PTHR11102:SF160">
    <property type="entry name" value="ERAD-ASSOCIATED E3 UBIQUITIN-PROTEIN LIGASE COMPONENT HRD3"/>
    <property type="match status" value="1"/>
</dbReference>